<protein>
    <submittedName>
        <fullName evidence="1">Uncharacterized protein</fullName>
    </submittedName>
</protein>
<name>A0A7J0EU66_9ERIC</name>
<dbReference type="AlphaFoldDB" id="A0A7J0EU66"/>
<evidence type="ECO:0000313" key="1">
    <source>
        <dbReference type="EMBL" id="GFY89963.1"/>
    </source>
</evidence>
<dbReference type="Pfam" id="PF14009">
    <property type="entry name" value="PADRE"/>
    <property type="match status" value="1"/>
</dbReference>
<dbReference type="Proteomes" id="UP000585474">
    <property type="component" value="Unassembled WGS sequence"/>
</dbReference>
<gene>
    <name evidence="1" type="ORF">Acr_07g0001600</name>
</gene>
<dbReference type="InterPro" id="IPR025322">
    <property type="entry name" value="PADRE_dom"/>
</dbReference>
<sequence length="130" mass="13850">MGNCASSQITNSSGGGGGAMNWPPTATAIVIDLDGKLRQFGQPIRACHVLSVNPNCFLCNSDAMFVGSPPPQIPADEELQTGQIYFLVPISKSHTPLSLQDLCELASKASTGLGTNVMYPEERQTQKIRN</sequence>
<dbReference type="OrthoDB" id="1919386at2759"/>
<dbReference type="EMBL" id="BJWL01000007">
    <property type="protein sequence ID" value="GFY89963.1"/>
    <property type="molecule type" value="Genomic_DNA"/>
</dbReference>
<proteinExistence type="predicted"/>
<comment type="caution">
    <text evidence="1">The sequence shown here is derived from an EMBL/GenBank/DDBJ whole genome shotgun (WGS) entry which is preliminary data.</text>
</comment>
<dbReference type="PANTHER" id="PTHR33052">
    <property type="entry name" value="DUF4228 DOMAIN PROTEIN-RELATED"/>
    <property type="match status" value="1"/>
</dbReference>
<organism evidence="1 2">
    <name type="scientific">Actinidia rufa</name>
    <dbReference type="NCBI Taxonomy" id="165716"/>
    <lineage>
        <taxon>Eukaryota</taxon>
        <taxon>Viridiplantae</taxon>
        <taxon>Streptophyta</taxon>
        <taxon>Embryophyta</taxon>
        <taxon>Tracheophyta</taxon>
        <taxon>Spermatophyta</taxon>
        <taxon>Magnoliopsida</taxon>
        <taxon>eudicotyledons</taxon>
        <taxon>Gunneridae</taxon>
        <taxon>Pentapetalae</taxon>
        <taxon>asterids</taxon>
        <taxon>Ericales</taxon>
        <taxon>Actinidiaceae</taxon>
        <taxon>Actinidia</taxon>
    </lineage>
</organism>
<evidence type="ECO:0000313" key="2">
    <source>
        <dbReference type="Proteomes" id="UP000585474"/>
    </source>
</evidence>
<keyword evidence="2" id="KW-1185">Reference proteome</keyword>
<reference evidence="1 2" key="1">
    <citation type="submission" date="2019-07" db="EMBL/GenBank/DDBJ databases">
        <title>De Novo Assembly of kiwifruit Actinidia rufa.</title>
        <authorList>
            <person name="Sugita-Konishi S."/>
            <person name="Sato K."/>
            <person name="Mori E."/>
            <person name="Abe Y."/>
            <person name="Kisaki G."/>
            <person name="Hamano K."/>
            <person name="Suezawa K."/>
            <person name="Otani M."/>
            <person name="Fukuda T."/>
            <person name="Manabe T."/>
            <person name="Gomi K."/>
            <person name="Tabuchi M."/>
            <person name="Akimitsu K."/>
            <person name="Kataoka I."/>
        </authorList>
    </citation>
    <scope>NUCLEOTIDE SEQUENCE [LARGE SCALE GENOMIC DNA]</scope>
    <source>
        <strain evidence="2">cv. Fuchu</strain>
    </source>
</reference>
<accession>A0A7J0EU66</accession>